<reference evidence="1" key="1">
    <citation type="journal article" date="2017" name="Nature">
        <title>The sunflower genome provides insights into oil metabolism, flowering and Asterid evolution.</title>
        <authorList>
            <person name="Badouin H."/>
            <person name="Gouzy J."/>
            <person name="Grassa C.J."/>
            <person name="Murat F."/>
            <person name="Staton S.E."/>
            <person name="Cottret L."/>
            <person name="Lelandais-Briere C."/>
            <person name="Owens G.L."/>
            <person name="Carrere S."/>
            <person name="Mayjonade B."/>
            <person name="Legrand L."/>
            <person name="Gill N."/>
            <person name="Kane N.C."/>
            <person name="Bowers J.E."/>
            <person name="Hubner S."/>
            <person name="Bellec A."/>
            <person name="Berard A."/>
            <person name="Berges H."/>
            <person name="Blanchet N."/>
            <person name="Boniface M.C."/>
            <person name="Brunel D."/>
            <person name="Catrice O."/>
            <person name="Chaidir N."/>
            <person name="Claudel C."/>
            <person name="Donnadieu C."/>
            <person name="Faraut T."/>
            <person name="Fievet G."/>
            <person name="Helmstetter N."/>
            <person name="King M."/>
            <person name="Knapp S.J."/>
            <person name="Lai Z."/>
            <person name="Le Paslier M.C."/>
            <person name="Lippi Y."/>
            <person name="Lorenzon L."/>
            <person name="Mandel J.R."/>
            <person name="Marage G."/>
            <person name="Marchand G."/>
            <person name="Marquand E."/>
            <person name="Bret-Mestries E."/>
            <person name="Morien E."/>
            <person name="Nambeesan S."/>
            <person name="Nguyen T."/>
            <person name="Pegot-Espagnet P."/>
            <person name="Pouilly N."/>
            <person name="Raftis F."/>
            <person name="Sallet E."/>
            <person name="Schiex T."/>
            <person name="Thomas J."/>
            <person name="Vandecasteele C."/>
            <person name="Vares D."/>
            <person name="Vear F."/>
            <person name="Vautrin S."/>
            <person name="Crespi M."/>
            <person name="Mangin B."/>
            <person name="Burke J.M."/>
            <person name="Salse J."/>
            <person name="Munos S."/>
            <person name="Vincourt P."/>
            <person name="Rieseberg L.H."/>
            <person name="Langlade N.B."/>
        </authorList>
    </citation>
    <scope>NUCLEOTIDE SEQUENCE</scope>
    <source>
        <tissue evidence="1">Leaves</tissue>
    </source>
</reference>
<sequence>MNIKSPSSLSVSVHERIYFLNERTRTAASLIRVRSVRLQPYM</sequence>
<accession>A0A9K3DTH9</accession>
<name>A0A9K3DTH9_HELAN</name>
<proteinExistence type="predicted"/>
<keyword evidence="2" id="KW-1185">Reference proteome</keyword>
<dbReference type="Gramene" id="mRNA:HanXRQr2_Chr16g0748151">
    <property type="protein sequence ID" value="mRNA:HanXRQr2_Chr16g0748151"/>
    <property type="gene ID" value="HanXRQr2_Chr16g0748151"/>
</dbReference>
<evidence type="ECO:0000313" key="2">
    <source>
        <dbReference type="Proteomes" id="UP000215914"/>
    </source>
</evidence>
<gene>
    <name evidence="1" type="ORF">HanXRQr2_Chr16g0748151</name>
</gene>
<comment type="caution">
    <text evidence="1">The sequence shown here is derived from an EMBL/GenBank/DDBJ whole genome shotgun (WGS) entry which is preliminary data.</text>
</comment>
<dbReference type="AlphaFoldDB" id="A0A9K3DTH9"/>
<protein>
    <submittedName>
        <fullName evidence="1">Uncharacterized protein</fullName>
    </submittedName>
</protein>
<dbReference type="Proteomes" id="UP000215914">
    <property type="component" value="Unassembled WGS sequence"/>
</dbReference>
<reference evidence="1" key="2">
    <citation type="submission" date="2020-06" db="EMBL/GenBank/DDBJ databases">
        <title>Helianthus annuus Genome sequencing and assembly Release 2.</title>
        <authorList>
            <person name="Gouzy J."/>
            <person name="Langlade N."/>
            <person name="Munos S."/>
        </authorList>
    </citation>
    <scope>NUCLEOTIDE SEQUENCE</scope>
    <source>
        <tissue evidence="1">Leaves</tissue>
    </source>
</reference>
<dbReference type="EMBL" id="MNCJ02000331">
    <property type="protein sequence ID" value="KAF5759998.1"/>
    <property type="molecule type" value="Genomic_DNA"/>
</dbReference>
<evidence type="ECO:0000313" key="1">
    <source>
        <dbReference type="EMBL" id="KAF5759998.1"/>
    </source>
</evidence>
<organism evidence="1 2">
    <name type="scientific">Helianthus annuus</name>
    <name type="common">Common sunflower</name>
    <dbReference type="NCBI Taxonomy" id="4232"/>
    <lineage>
        <taxon>Eukaryota</taxon>
        <taxon>Viridiplantae</taxon>
        <taxon>Streptophyta</taxon>
        <taxon>Embryophyta</taxon>
        <taxon>Tracheophyta</taxon>
        <taxon>Spermatophyta</taxon>
        <taxon>Magnoliopsida</taxon>
        <taxon>eudicotyledons</taxon>
        <taxon>Gunneridae</taxon>
        <taxon>Pentapetalae</taxon>
        <taxon>asterids</taxon>
        <taxon>campanulids</taxon>
        <taxon>Asterales</taxon>
        <taxon>Asteraceae</taxon>
        <taxon>Asteroideae</taxon>
        <taxon>Heliantheae alliance</taxon>
        <taxon>Heliantheae</taxon>
        <taxon>Helianthus</taxon>
    </lineage>
</organism>